<dbReference type="SUPFAM" id="SSF55347">
    <property type="entry name" value="Glyceraldehyde-3-phosphate dehydrogenase-like, C-terminal domain"/>
    <property type="match status" value="1"/>
</dbReference>
<feature type="domain" description="Glyceraldehyde 3-phosphate dehydrogenase NAD(P) binding" evidence="10">
    <location>
        <begin position="3"/>
        <end position="152"/>
    </location>
</feature>
<dbReference type="InterPro" id="IPR020828">
    <property type="entry name" value="GlycerAld_3-P_DH_NAD(P)-bd"/>
</dbReference>
<dbReference type="SMART" id="SM00846">
    <property type="entry name" value="Gp_dh_N"/>
    <property type="match status" value="1"/>
</dbReference>
<dbReference type="InterPro" id="IPR020831">
    <property type="entry name" value="GlycerAld/Erythrose_P_DH"/>
</dbReference>
<evidence type="ECO:0000256" key="5">
    <source>
        <dbReference type="PIRSR" id="PIRSR000149-2"/>
    </source>
</evidence>
<gene>
    <name evidence="11" type="primary">gap</name>
    <name evidence="11" type="ORF">H8D96_10995</name>
</gene>
<reference evidence="11 12" key="1">
    <citation type="submission" date="2020-08" db="EMBL/GenBank/DDBJ databases">
        <title>Bridging the membrane lipid divide: bacteria of the FCB group superphylum have the potential to synthesize archaeal ether lipids.</title>
        <authorList>
            <person name="Villanueva L."/>
            <person name="Von Meijenfeldt F.A.B."/>
            <person name="Westbye A.B."/>
            <person name="Yadav S."/>
            <person name="Hopmans E.C."/>
            <person name="Dutilh B.E."/>
            <person name="Sinninghe Damste J.S."/>
        </authorList>
    </citation>
    <scope>NUCLEOTIDE SEQUENCE [LARGE SCALE GENOMIC DNA]</scope>
    <source>
        <strain evidence="11">NIOZ-UU17</strain>
    </source>
</reference>
<dbReference type="InterPro" id="IPR020829">
    <property type="entry name" value="GlycerAld_3-P_DH_cat"/>
</dbReference>
<dbReference type="EC" id="1.2.1.-" evidence="9"/>
<dbReference type="GO" id="GO:0050661">
    <property type="term" value="F:NADP binding"/>
    <property type="evidence" value="ECO:0007669"/>
    <property type="project" value="InterPro"/>
</dbReference>
<organism evidence="11 12">
    <name type="scientific">Candidatus Desulfatibia vada</name>
    <dbReference type="NCBI Taxonomy" id="2841696"/>
    <lineage>
        <taxon>Bacteria</taxon>
        <taxon>Pseudomonadati</taxon>
        <taxon>Thermodesulfobacteriota</taxon>
        <taxon>Desulfobacteria</taxon>
        <taxon>Desulfobacterales</taxon>
        <taxon>Desulfobacterales incertae sedis</taxon>
        <taxon>Candidatus Desulfatibia</taxon>
    </lineage>
</organism>
<feature type="binding site" evidence="5">
    <location>
        <position position="233"/>
    </location>
    <ligand>
        <name>D-glyceraldehyde 3-phosphate</name>
        <dbReference type="ChEBI" id="CHEBI:59776"/>
    </ligand>
</feature>
<accession>A0A8J6NSW2</accession>
<dbReference type="EMBL" id="JACNIG010000224">
    <property type="protein sequence ID" value="MBC8432434.1"/>
    <property type="molecule type" value="Genomic_DNA"/>
</dbReference>
<evidence type="ECO:0000256" key="6">
    <source>
        <dbReference type="PIRSR" id="PIRSR000149-3"/>
    </source>
</evidence>
<dbReference type="PRINTS" id="PR00078">
    <property type="entry name" value="G3PDHDRGNASE"/>
</dbReference>
<dbReference type="PROSITE" id="PS00071">
    <property type="entry name" value="GAPDH"/>
    <property type="match status" value="1"/>
</dbReference>
<evidence type="ECO:0000259" key="10">
    <source>
        <dbReference type="SMART" id="SM00846"/>
    </source>
</evidence>
<feature type="binding site" evidence="5">
    <location>
        <begin position="151"/>
        <end position="153"/>
    </location>
    <ligand>
        <name>D-glyceraldehyde 3-phosphate</name>
        <dbReference type="ChEBI" id="CHEBI:59776"/>
    </ligand>
</feature>
<feature type="binding site" evidence="6">
    <location>
        <begin position="12"/>
        <end position="13"/>
    </location>
    <ligand>
        <name>NAD(+)</name>
        <dbReference type="ChEBI" id="CHEBI:57540"/>
    </ligand>
</feature>
<dbReference type="InterPro" id="IPR036291">
    <property type="entry name" value="NAD(P)-bd_dom_sf"/>
</dbReference>
<evidence type="ECO:0000256" key="7">
    <source>
        <dbReference type="PIRSR" id="PIRSR000149-4"/>
    </source>
</evidence>
<dbReference type="Gene3D" id="3.40.50.720">
    <property type="entry name" value="NAD(P)-binding Rossmann-like Domain"/>
    <property type="match status" value="1"/>
</dbReference>
<dbReference type="GO" id="GO:0016620">
    <property type="term" value="F:oxidoreductase activity, acting on the aldehyde or oxo group of donors, NAD or NADP as acceptor"/>
    <property type="evidence" value="ECO:0007669"/>
    <property type="project" value="InterPro"/>
</dbReference>
<evidence type="ECO:0000313" key="12">
    <source>
        <dbReference type="Proteomes" id="UP000605201"/>
    </source>
</evidence>
<feature type="binding site" evidence="6">
    <location>
        <position position="315"/>
    </location>
    <ligand>
        <name>NAD(+)</name>
        <dbReference type="ChEBI" id="CHEBI:57540"/>
    </ligand>
</feature>
<dbReference type="InterPro" id="IPR006424">
    <property type="entry name" value="Glyceraldehyde-3-P_DH_1"/>
</dbReference>
<keyword evidence="3 9" id="KW-0560">Oxidoreductase</keyword>
<dbReference type="NCBIfam" id="TIGR01534">
    <property type="entry name" value="GAPDH-I"/>
    <property type="match status" value="1"/>
</dbReference>
<dbReference type="PANTHER" id="PTHR43148">
    <property type="entry name" value="GLYCERALDEHYDE-3-PHOSPHATE DEHYDROGENASE 2"/>
    <property type="match status" value="1"/>
</dbReference>
<dbReference type="GO" id="GO:0051287">
    <property type="term" value="F:NAD binding"/>
    <property type="evidence" value="ECO:0007669"/>
    <property type="project" value="InterPro"/>
</dbReference>
<keyword evidence="6" id="KW-0520">NAD</keyword>
<dbReference type="Pfam" id="PF00044">
    <property type="entry name" value="Gp_dh_N"/>
    <property type="match status" value="1"/>
</dbReference>
<keyword evidence="6" id="KW-0547">Nucleotide-binding</keyword>
<evidence type="ECO:0000256" key="8">
    <source>
        <dbReference type="RuleBase" id="RU000397"/>
    </source>
</evidence>
<dbReference type="PIRSF" id="PIRSF000149">
    <property type="entry name" value="GAP_DH"/>
    <property type="match status" value="1"/>
</dbReference>
<sequence length="334" mass="35591">MSIKLGINGFGRIGRLVARAAFDRPDVEVVAVNDLTDPATMAHLLTYDSVHGKIDKKVAAQDNVITVNGKSIAVTSVKDPASIPWNDFGVDIVAECTGLFRDHESASKHLAAGARKVIISAPAQEPDVTIVMGVNSNQYDPRNHHIISNASCTTNCLAPVAKVLLENFGLKCGLMTTIHSYTGDQRLLDFPHKDLRRARAAALSMIPTTTGAARAVALVLPELAGKLNGLAIRVPTPNVSLVDLVVTVEKSGVTATDVNDALKEAAEKSLAGILDYCDLPLVSADFNGSTFSSIVDAPTTYVVENMVKVLSWYDNETGYSHRMVDLAAMIGAQL</sequence>
<dbReference type="AlphaFoldDB" id="A0A8J6NSW2"/>
<feature type="site" description="Activates thiol group during catalysis" evidence="7">
    <location>
        <position position="179"/>
    </location>
</feature>
<feature type="binding site" evidence="6">
    <location>
        <position position="120"/>
    </location>
    <ligand>
        <name>NAD(+)</name>
        <dbReference type="ChEBI" id="CHEBI:57540"/>
    </ligand>
</feature>
<dbReference type="InterPro" id="IPR020830">
    <property type="entry name" value="GlycerAld_3-P_DH_AS"/>
</dbReference>
<comment type="caution">
    <text evidence="11">The sequence shown here is derived from an EMBL/GenBank/DDBJ whole genome shotgun (WGS) entry which is preliminary data.</text>
</comment>
<feature type="active site" description="Nucleophile" evidence="4">
    <location>
        <position position="152"/>
    </location>
</feature>
<dbReference type="FunFam" id="3.30.360.10:FF:000002">
    <property type="entry name" value="Glyceraldehyde-3-phosphate dehydrogenase"/>
    <property type="match status" value="1"/>
</dbReference>
<dbReference type="CDD" id="cd18126">
    <property type="entry name" value="GAPDH_I_C"/>
    <property type="match status" value="1"/>
</dbReference>
<feature type="binding site" evidence="6">
    <location>
        <position position="34"/>
    </location>
    <ligand>
        <name>NAD(+)</name>
        <dbReference type="ChEBI" id="CHEBI:57540"/>
    </ligand>
</feature>
<dbReference type="Pfam" id="PF02800">
    <property type="entry name" value="Gp_dh_C"/>
    <property type="match status" value="1"/>
</dbReference>
<feature type="binding site" evidence="5">
    <location>
        <begin position="210"/>
        <end position="211"/>
    </location>
    <ligand>
        <name>D-glyceraldehyde 3-phosphate</name>
        <dbReference type="ChEBI" id="CHEBI:59776"/>
    </ligand>
</feature>
<evidence type="ECO:0000256" key="4">
    <source>
        <dbReference type="PIRSR" id="PIRSR000149-1"/>
    </source>
</evidence>
<dbReference type="SUPFAM" id="SSF51735">
    <property type="entry name" value="NAD(P)-binding Rossmann-fold domains"/>
    <property type="match status" value="1"/>
</dbReference>
<evidence type="ECO:0000313" key="11">
    <source>
        <dbReference type="EMBL" id="MBC8432434.1"/>
    </source>
</evidence>
<comment type="subunit">
    <text evidence="2">Homotetramer.</text>
</comment>
<proteinExistence type="inferred from homology"/>
<dbReference type="Proteomes" id="UP000605201">
    <property type="component" value="Unassembled WGS sequence"/>
</dbReference>
<evidence type="ECO:0000256" key="3">
    <source>
        <dbReference type="ARBA" id="ARBA00023002"/>
    </source>
</evidence>
<dbReference type="FunFam" id="3.40.50.720:FF:000001">
    <property type="entry name" value="Glyceraldehyde-3-phosphate dehydrogenase"/>
    <property type="match status" value="1"/>
</dbReference>
<dbReference type="CDD" id="cd05214">
    <property type="entry name" value="GAPDH_I_N"/>
    <property type="match status" value="1"/>
</dbReference>
<dbReference type="Gene3D" id="3.30.360.10">
    <property type="entry name" value="Dihydrodipicolinate Reductase, domain 2"/>
    <property type="match status" value="1"/>
</dbReference>
<comment type="similarity">
    <text evidence="1 8">Belongs to the glyceraldehyde-3-phosphate dehydrogenase family.</text>
</comment>
<evidence type="ECO:0000256" key="2">
    <source>
        <dbReference type="ARBA" id="ARBA00011881"/>
    </source>
</evidence>
<dbReference type="GO" id="GO:0006006">
    <property type="term" value="P:glucose metabolic process"/>
    <property type="evidence" value="ECO:0007669"/>
    <property type="project" value="InterPro"/>
</dbReference>
<feature type="binding site" evidence="5">
    <location>
        <position position="182"/>
    </location>
    <ligand>
        <name>D-glyceraldehyde 3-phosphate</name>
        <dbReference type="ChEBI" id="CHEBI:59776"/>
    </ligand>
</feature>
<protein>
    <recommendedName>
        <fullName evidence="9">Glyceraldehyde-3-phosphate dehydrogenase</fullName>
        <ecNumber evidence="9">1.2.1.-</ecNumber>
    </recommendedName>
</protein>
<name>A0A8J6NSW2_9BACT</name>
<evidence type="ECO:0000256" key="9">
    <source>
        <dbReference type="RuleBase" id="RU361160"/>
    </source>
</evidence>
<evidence type="ECO:0000256" key="1">
    <source>
        <dbReference type="ARBA" id="ARBA00007406"/>
    </source>
</evidence>